<organism evidence="1 2">
    <name type="scientific">Microbacterium aerolatum</name>
    <dbReference type="NCBI Taxonomy" id="153731"/>
    <lineage>
        <taxon>Bacteria</taxon>
        <taxon>Bacillati</taxon>
        <taxon>Actinomycetota</taxon>
        <taxon>Actinomycetes</taxon>
        <taxon>Micrococcales</taxon>
        <taxon>Microbacteriaceae</taxon>
        <taxon>Microbacterium</taxon>
    </lineage>
</organism>
<proteinExistence type="predicted"/>
<reference evidence="1 2" key="1">
    <citation type="submission" date="2019-07" db="EMBL/GenBank/DDBJ databases">
        <title>Whole genome shotgun sequence of Microbacterium aerolatum NBRC 103071.</title>
        <authorList>
            <person name="Hosoyama A."/>
            <person name="Uohara A."/>
            <person name="Ohji S."/>
            <person name="Ichikawa N."/>
        </authorList>
    </citation>
    <scope>NUCLEOTIDE SEQUENCE [LARGE SCALE GENOMIC DNA]</scope>
    <source>
        <strain evidence="1 2">NBRC 103071</strain>
    </source>
</reference>
<gene>
    <name evidence="1" type="ORF">MAE01_19890</name>
</gene>
<accession>A0A511AHK7</accession>
<comment type="caution">
    <text evidence="1">The sequence shown here is derived from an EMBL/GenBank/DDBJ whole genome shotgun (WGS) entry which is preliminary data.</text>
</comment>
<dbReference type="EMBL" id="BJUW01000008">
    <property type="protein sequence ID" value="GEK86813.1"/>
    <property type="molecule type" value="Genomic_DNA"/>
</dbReference>
<dbReference type="RefSeq" id="WP_147039403.1">
    <property type="nucleotide sequence ID" value="NZ_BJUW01000008.1"/>
</dbReference>
<keyword evidence="2" id="KW-1185">Reference proteome</keyword>
<evidence type="ECO:0000313" key="1">
    <source>
        <dbReference type="EMBL" id="GEK86813.1"/>
    </source>
</evidence>
<dbReference type="AlphaFoldDB" id="A0A511AHK7"/>
<sequence length="90" mass="9382">MIDSQKRIGSALLDFVSVSNPPAPSQQLAADQFIQEALAPLGVEAGTDVTDILMGVAVVVEAAIALASSALECDRDEVLFELRGLVDRAA</sequence>
<name>A0A511AHK7_9MICO</name>
<dbReference type="Proteomes" id="UP000321225">
    <property type="component" value="Unassembled WGS sequence"/>
</dbReference>
<evidence type="ECO:0000313" key="2">
    <source>
        <dbReference type="Proteomes" id="UP000321225"/>
    </source>
</evidence>
<protein>
    <submittedName>
        <fullName evidence="1">Uncharacterized protein</fullName>
    </submittedName>
</protein>